<name>A0A494YWM6_9BACL</name>
<proteinExistence type="predicted"/>
<evidence type="ECO:0008006" key="3">
    <source>
        <dbReference type="Google" id="ProtNLM"/>
    </source>
</evidence>
<dbReference type="OrthoDB" id="2112831at2"/>
<dbReference type="Pfam" id="PF20074">
    <property type="entry name" value="DUF6470"/>
    <property type="match status" value="1"/>
</dbReference>
<dbReference type="InterPro" id="IPR045527">
    <property type="entry name" value="DUF6470"/>
</dbReference>
<comment type="caution">
    <text evidence="1">The sequence shown here is derived from an EMBL/GenBank/DDBJ whole genome shotgun (WGS) entry which is preliminary data.</text>
</comment>
<keyword evidence="2" id="KW-1185">Reference proteome</keyword>
<dbReference type="RefSeq" id="WP_121215399.1">
    <property type="nucleotide sequence ID" value="NZ_RBZN01000042.1"/>
</dbReference>
<sequence>MNIPKIQIQSTPARIGLDIQKPVQEIRQPKANLDIQQPQAKMTIQTTQSKLTIDGYEARESMGYKTSISRTREIAQQSKQDVLEGIARRAEEGQELMRIENGGNPIAEQAKRRGRQPYSSLNIKFIPQAGSVKINFEPGTVDIQIEPQKAIINSTINKPIHNYTPGKVKVEMLQYPSLKIDWLV</sequence>
<accession>A0A494YWM6</accession>
<dbReference type="EMBL" id="RBZN01000042">
    <property type="protein sequence ID" value="RKQ14561.1"/>
    <property type="molecule type" value="Genomic_DNA"/>
</dbReference>
<evidence type="ECO:0000313" key="2">
    <source>
        <dbReference type="Proteomes" id="UP000272238"/>
    </source>
</evidence>
<reference evidence="1 2" key="1">
    <citation type="journal article" date="2016" name="Antonie Van Leeuwenhoek">
        <title>Lysinibacillus endophyticus sp. nov., an indole-3-acetic acid producing endophytic bacterium isolated from corn root (Zea mays cv. Xinken-5).</title>
        <authorList>
            <person name="Yu J."/>
            <person name="Guan X."/>
            <person name="Liu C."/>
            <person name="Xiang W."/>
            <person name="Yu Z."/>
            <person name="Liu X."/>
            <person name="Wang G."/>
        </authorList>
    </citation>
    <scope>NUCLEOTIDE SEQUENCE [LARGE SCALE GENOMIC DNA]</scope>
    <source>
        <strain evidence="1 2">DSM 100506</strain>
    </source>
</reference>
<dbReference type="AlphaFoldDB" id="A0A494YWM6"/>
<dbReference type="Proteomes" id="UP000272238">
    <property type="component" value="Unassembled WGS sequence"/>
</dbReference>
<gene>
    <name evidence="1" type="ORF">D8M03_13735</name>
</gene>
<evidence type="ECO:0000313" key="1">
    <source>
        <dbReference type="EMBL" id="RKQ14561.1"/>
    </source>
</evidence>
<organism evidence="1 2">
    <name type="scientific">Ureibacillus endophyticus</name>
    <dbReference type="NCBI Taxonomy" id="1978490"/>
    <lineage>
        <taxon>Bacteria</taxon>
        <taxon>Bacillati</taxon>
        <taxon>Bacillota</taxon>
        <taxon>Bacilli</taxon>
        <taxon>Bacillales</taxon>
        <taxon>Caryophanaceae</taxon>
        <taxon>Ureibacillus</taxon>
    </lineage>
</organism>
<protein>
    <recommendedName>
        <fullName evidence="3">YviE</fullName>
    </recommendedName>
</protein>